<sequence>MSGDVVTADPAGPATPAAPALPGAPGAPAAPAVPARAILPVATTAATNAALWRMLTRRRWLFAATVAVLLAGSVAGLATPALLGVMVNVVVEGGQTSELVRFGLLLLGAGVLSAILGYLGQTLLARICEGALADLREDVLASALDLPLEQVEQAGVGDVVARVSGDVDAVSEAISGVLPAVTSAVFTIALTLVGLGALDWRFALAAVAAAPLQVVSLRWFLRRSGPVYREVRVAEAQRTEQVIETVAGATTVTTLGHGERHEALVAQSSIRAIDLSLTGIALLTRFYNRLNIAELIGLGAVLAVGFWLVSGDAVTVGAATAAALYFHRLFGPIGMVLGEFDEIQKAGAGLARLVGVTTATARPAEGDGVSAGGDRAPAGGDRAPAEGDRPASAAEVREPRSAVVLRDVSFAYSPGREVLTGVDLEVAEGEHVALVGASGAGKTSVAKLAMGIHRPTRGAVQVLGAAPGRRRRASADGPPAPRPDAAMVSQEVHVFSGTLAEDLRLAAPRASDVELHAALDAVEAGWVADLPEGLATAVGAGGLDLSPDRAQQLALARILLLDPAVVVLDEATAEVGTDGAATLDRAARAALSGRTAVVIAHRLSQAAAADRVVVMDAGRVVESGTHDELRATGGPYARLWAAWERGSVGR</sequence>
<dbReference type="PANTHER" id="PTHR24221">
    <property type="entry name" value="ATP-BINDING CASSETTE SUB-FAMILY B"/>
    <property type="match status" value="1"/>
</dbReference>
<dbReference type="Proteomes" id="UP000093412">
    <property type="component" value="Unassembled WGS sequence"/>
</dbReference>
<dbReference type="InterPro" id="IPR039421">
    <property type="entry name" value="Type_1_exporter"/>
</dbReference>
<feature type="transmembrane region" description="Helical" evidence="8">
    <location>
        <begin position="202"/>
        <end position="221"/>
    </location>
</feature>
<keyword evidence="12" id="KW-1185">Reference proteome</keyword>
<dbReference type="Pfam" id="PF00664">
    <property type="entry name" value="ABC_membrane"/>
    <property type="match status" value="1"/>
</dbReference>
<evidence type="ECO:0000313" key="11">
    <source>
        <dbReference type="EMBL" id="OCI33158.1"/>
    </source>
</evidence>
<proteinExistence type="predicted"/>
<feature type="compositionally biased region" description="Low complexity" evidence="7">
    <location>
        <begin position="372"/>
        <end position="382"/>
    </location>
</feature>
<feature type="region of interest" description="Disordered" evidence="7">
    <location>
        <begin position="364"/>
        <end position="398"/>
    </location>
</feature>
<accession>A0ABX2YA32</accession>
<dbReference type="PROSITE" id="PS50893">
    <property type="entry name" value="ABC_TRANSPORTER_2"/>
    <property type="match status" value="1"/>
</dbReference>
<dbReference type="Gene3D" id="3.40.50.300">
    <property type="entry name" value="P-loop containing nucleotide triphosphate hydrolases"/>
    <property type="match status" value="1"/>
</dbReference>
<feature type="domain" description="ABC transmembrane type-1" evidence="10">
    <location>
        <begin position="63"/>
        <end position="345"/>
    </location>
</feature>
<feature type="transmembrane region" description="Helical" evidence="8">
    <location>
        <begin position="60"/>
        <end position="87"/>
    </location>
</feature>
<evidence type="ECO:0000259" key="10">
    <source>
        <dbReference type="PROSITE" id="PS50929"/>
    </source>
</evidence>
<organism evidence="11 12">
    <name type="scientific">Oerskovia enterophila</name>
    <dbReference type="NCBI Taxonomy" id="43678"/>
    <lineage>
        <taxon>Bacteria</taxon>
        <taxon>Bacillati</taxon>
        <taxon>Actinomycetota</taxon>
        <taxon>Actinomycetes</taxon>
        <taxon>Micrococcales</taxon>
        <taxon>Cellulomonadaceae</taxon>
        <taxon>Oerskovia</taxon>
    </lineage>
</organism>
<evidence type="ECO:0000259" key="9">
    <source>
        <dbReference type="PROSITE" id="PS50893"/>
    </source>
</evidence>
<keyword evidence="5 8" id="KW-1133">Transmembrane helix</keyword>
<dbReference type="InterPro" id="IPR027417">
    <property type="entry name" value="P-loop_NTPase"/>
</dbReference>
<keyword evidence="3" id="KW-0547">Nucleotide-binding</keyword>
<feature type="domain" description="ABC transporter" evidence="9">
    <location>
        <begin position="403"/>
        <end position="642"/>
    </location>
</feature>
<feature type="compositionally biased region" description="Low complexity" evidence="7">
    <location>
        <begin position="8"/>
        <end position="23"/>
    </location>
</feature>
<feature type="compositionally biased region" description="Basic and acidic residues" evidence="7">
    <location>
        <begin position="383"/>
        <end position="398"/>
    </location>
</feature>
<comment type="caution">
    <text evidence="11">The sequence shown here is derived from an EMBL/GenBank/DDBJ whole genome shotgun (WGS) entry which is preliminary data.</text>
</comment>
<dbReference type="PANTHER" id="PTHR24221:SF654">
    <property type="entry name" value="ATP-BINDING CASSETTE SUB-FAMILY B MEMBER 6"/>
    <property type="match status" value="1"/>
</dbReference>
<comment type="subcellular location">
    <subcellularLocation>
        <location evidence="1">Cell membrane</location>
        <topology evidence="1">Multi-pass membrane protein</topology>
    </subcellularLocation>
</comment>
<dbReference type="SUPFAM" id="SSF90123">
    <property type="entry name" value="ABC transporter transmembrane region"/>
    <property type="match status" value="1"/>
</dbReference>
<dbReference type="InterPro" id="IPR003439">
    <property type="entry name" value="ABC_transporter-like_ATP-bd"/>
</dbReference>
<feature type="transmembrane region" description="Helical" evidence="8">
    <location>
        <begin position="99"/>
        <end position="119"/>
    </location>
</feature>
<keyword evidence="2 8" id="KW-0812">Transmembrane</keyword>
<dbReference type="InterPro" id="IPR036640">
    <property type="entry name" value="ABC1_TM_sf"/>
</dbReference>
<dbReference type="RefSeq" id="WP_248948247.1">
    <property type="nucleotide sequence ID" value="NZ_MAQA01000001.1"/>
</dbReference>
<keyword evidence="6 8" id="KW-0472">Membrane</keyword>
<reference evidence="11 12" key="1">
    <citation type="submission" date="2016-06" db="EMBL/GenBank/DDBJ databases">
        <title>Genome sequence of Oerskovia enterophila DSM 43852.</title>
        <authorList>
            <person name="Poehlein A."/>
            <person name="Jag V."/>
            <person name="Bengelsdorf F.R."/>
            <person name="Daniel R."/>
            <person name="Duerre P."/>
        </authorList>
    </citation>
    <scope>NUCLEOTIDE SEQUENCE [LARGE SCALE GENOMIC DNA]</scope>
    <source>
        <strain evidence="11 12">DSM 43852</strain>
    </source>
</reference>
<dbReference type="EMBL" id="MAQA01000001">
    <property type="protein sequence ID" value="OCI33158.1"/>
    <property type="molecule type" value="Genomic_DNA"/>
</dbReference>
<dbReference type="PROSITE" id="PS50929">
    <property type="entry name" value="ABC_TM1F"/>
    <property type="match status" value="1"/>
</dbReference>
<protein>
    <submittedName>
        <fullName evidence="11">ABC transporter ATP-binding protein</fullName>
    </submittedName>
</protein>
<feature type="region of interest" description="Disordered" evidence="7">
    <location>
        <begin position="1"/>
        <end position="23"/>
    </location>
</feature>
<dbReference type="InterPro" id="IPR003593">
    <property type="entry name" value="AAA+_ATPase"/>
</dbReference>
<evidence type="ECO:0000256" key="3">
    <source>
        <dbReference type="ARBA" id="ARBA00022741"/>
    </source>
</evidence>
<feature type="transmembrane region" description="Helical" evidence="8">
    <location>
        <begin position="290"/>
        <end position="309"/>
    </location>
</feature>
<dbReference type="Gene3D" id="1.20.1560.10">
    <property type="entry name" value="ABC transporter type 1, transmembrane domain"/>
    <property type="match status" value="1"/>
</dbReference>
<dbReference type="InterPro" id="IPR011527">
    <property type="entry name" value="ABC1_TM_dom"/>
</dbReference>
<evidence type="ECO:0000256" key="8">
    <source>
        <dbReference type="SAM" id="Phobius"/>
    </source>
</evidence>
<evidence type="ECO:0000256" key="4">
    <source>
        <dbReference type="ARBA" id="ARBA00022840"/>
    </source>
</evidence>
<evidence type="ECO:0000256" key="5">
    <source>
        <dbReference type="ARBA" id="ARBA00022989"/>
    </source>
</evidence>
<evidence type="ECO:0000256" key="6">
    <source>
        <dbReference type="ARBA" id="ARBA00023136"/>
    </source>
</evidence>
<evidence type="ECO:0000313" key="12">
    <source>
        <dbReference type="Proteomes" id="UP000093412"/>
    </source>
</evidence>
<dbReference type="Pfam" id="PF00005">
    <property type="entry name" value="ABC_tran"/>
    <property type="match status" value="1"/>
</dbReference>
<evidence type="ECO:0000256" key="7">
    <source>
        <dbReference type="SAM" id="MobiDB-lite"/>
    </source>
</evidence>
<evidence type="ECO:0000256" key="1">
    <source>
        <dbReference type="ARBA" id="ARBA00004651"/>
    </source>
</evidence>
<dbReference type="GO" id="GO:0005524">
    <property type="term" value="F:ATP binding"/>
    <property type="evidence" value="ECO:0007669"/>
    <property type="project" value="UniProtKB-KW"/>
</dbReference>
<feature type="transmembrane region" description="Helical" evidence="8">
    <location>
        <begin position="177"/>
        <end position="196"/>
    </location>
</feature>
<dbReference type="SMART" id="SM00382">
    <property type="entry name" value="AAA"/>
    <property type="match status" value="1"/>
</dbReference>
<gene>
    <name evidence="11" type="ORF">OERS_00790</name>
</gene>
<name>A0ABX2YA32_9CELL</name>
<dbReference type="CDD" id="cd07346">
    <property type="entry name" value="ABC_6TM_exporters"/>
    <property type="match status" value="1"/>
</dbReference>
<keyword evidence="4 11" id="KW-0067">ATP-binding</keyword>
<dbReference type="SUPFAM" id="SSF52540">
    <property type="entry name" value="P-loop containing nucleoside triphosphate hydrolases"/>
    <property type="match status" value="1"/>
</dbReference>
<evidence type="ECO:0000256" key="2">
    <source>
        <dbReference type="ARBA" id="ARBA00022692"/>
    </source>
</evidence>